<name>A0A565BB32_9BRAS</name>
<reference evidence="2" key="1">
    <citation type="submission" date="2019-07" db="EMBL/GenBank/DDBJ databases">
        <authorList>
            <person name="Dittberner H."/>
        </authorList>
    </citation>
    <scope>NUCLEOTIDE SEQUENCE [LARGE SCALE GENOMIC DNA]</scope>
</reference>
<feature type="region of interest" description="Disordered" evidence="1">
    <location>
        <begin position="52"/>
        <end position="100"/>
    </location>
</feature>
<comment type="caution">
    <text evidence="2">The sequence shown here is derived from an EMBL/GenBank/DDBJ whole genome shotgun (WGS) entry which is preliminary data.</text>
</comment>
<accession>A0A565BB32</accession>
<evidence type="ECO:0000313" key="2">
    <source>
        <dbReference type="EMBL" id="VVA98839.1"/>
    </source>
</evidence>
<dbReference type="InterPro" id="IPR040412">
    <property type="entry name" value="At1g65710-like"/>
</dbReference>
<evidence type="ECO:0000256" key="1">
    <source>
        <dbReference type="SAM" id="MobiDB-lite"/>
    </source>
</evidence>
<keyword evidence="3" id="KW-1185">Reference proteome</keyword>
<dbReference type="EMBL" id="CABITT030000003">
    <property type="protein sequence ID" value="VVA98839.1"/>
    <property type="molecule type" value="Genomic_DNA"/>
</dbReference>
<sequence>MSSSCTNEEVDAILIQCGKLSRSNSAAKTRRYFGSKRSFDFDKNKRIQVGGDVEEKEIERKTHRERVNNGSPRERRRQTPSTEREDKIGTSVNPTNIRPASLLRFRRRTRVATESHQSNELLLRERSEKLVEPPRQVTFSHNHCRRPEAFHGRHNNHRIEGIRWERLIKTRQKETKLDLVTPIATRRQKTNFRNLIGGRLL</sequence>
<dbReference type="OrthoDB" id="1927466at2759"/>
<dbReference type="PANTHER" id="PTHR34367:SF1">
    <property type="entry name" value="OS04G0528600 PROTEIN"/>
    <property type="match status" value="1"/>
</dbReference>
<feature type="compositionally biased region" description="Basic and acidic residues" evidence="1">
    <location>
        <begin position="57"/>
        <end position="67"/>
    </location>
</feature>
<dbReference type="PANTHER" id="PTHR34367">
    <property type="entry name" value="OS02G0734667 PROTEIN"/>
    <property type="match status" value="1"/>
</dbReference>
<protein>
    <submittedName>
        <fullName evidence="2">Uncharacterized protein</fullName>
    </submittedName>
</protein>
<proteinExistence type="predicted"/>
<gene>
    <name evidence="2" type="ORF">ANE_LOCUS9284</name>
</gene>
<evidence type="ECO:0000313" key="3">
    <source>
        <dbReference type="Proteomes" id="UP000489600"/>
    </source>
</evidence>
<dbReference type="AlphaFoldDB" id="A0A565BB32"/>
<dbReference type="Proteomes" id="UP000489600">
    <property type="component" value="Unassembled WGS sequence"/>
</dbReference>
<organism evidence="2 3">
    <name type="scientific">Arabis nemorensis</name>
    <dbReference type="NCBI Taxonomy" id="586526"/>
    <lineage>
        <taxon>Eukaryota</taxon>
        <taxon>Viridiplantae</taxon>
        <taxon>Streptophyta</taxon>
        <taxon>Embryophyta</taxon>
        <taxon>Tracheophyta</taxon>
        <taxon>Spermatophyta</taxon>
        <taxon>Magnoliopsida</taxon>
        <taxon>eudicotyledons</taxon>
        <taxon>Gunneridae</taxon>
        <taxon>Pentapetalae</taxon>
        <taxon>rosids</taxon>
        <taxon>malvids</taxon>
        <taxon>Brassicales</taxon>
        <taxon>Brassicaceae</taxon>
        <taxon>Arabideae</taxon>
        <taxon>Arabis</taxon>
    </lineage>
</organism>